<evidence type="ECO:0000313" key="2">
    <source>
        <dbReference type="EMBL" id="KWX12796.1"/>
    </source>
</evidence>
<dbReference type="Proteomes" id="UP000070089">
    <property type="component" value="Unassembled WGS sequence"/>
</dbReference>
<comment type="caution">
    <text evidence="2">The sequence shown here is derived from an EMBL/GenBank/DDBJ whole genome shotgun (WGS) entry which is preliminary data.</text>
</comment>
<dbReference type="VEuPathDB" id="GiardiaDB:QR46_3217"/>
<organism evidence="2 3">
    <name type="scientific">Giardia duodenalis assemblage B</name>
    <dbReference type="NCBI Taxonomy" id="1394984"/>
    <lineage>
        <taxon>Eukaryota</taxon>
        <taxon>Metamonada</taxon>
        <taxon>Diplomonadida</taxon>
        <taxon>Hexamitidae</taxon>
        <taxon>Giardiinae</taxon>
        <taxon>Giardia</taxon>
    </lineage>
</organism>
<dbReference type="GO" id="GO:0030544">
    <property type="term" value="F:Hsp70 protein binding"/>
    <property type="evidence" value="ECO:0007669"/>
    <property type="project" value="TreeGrafter"/>
</dbReference>
<dbReference type="OrthoDB" id="5954824at2759"/>
<dbReference type="AlphaFoldDB" id="A0A132NRY7"/>
<dbReference type="PANTHER" id="PTHR21207:SF2">
    <property type="entry name" value="PARKIN COREGULATED GENE PROTEIN"/>
    <property type="match status" value="1"/>
</dbReference>
<sequence>MNVTPPRAFEKKVDQQAPMKLVPKIKPGTITAPKPRPGKRTSPFEIRDMPPTEFRLYYNRGDIPASIQHGSYNNRLLWKTELHNLDYHHYLPLFFEGLRELQYPYNIVAEQGTRDLLMAGGQRIVPVIPQLILPIKQALDTRNEFIICRVLRCLQLLVSSDDLVGPALVPYFRQILPIFNLFYTRNINIGDSIYYGQKENNNIGDLIMETLELFERKGGSDALINIRYMVPQYQSCIL</sequence>
<accession>A0A132NRY7</accession>
<name>A0A132NRY7_GIAIN</name>
<dbReference type="EMBL" id="JXTI01000099">
    <property type="protein sequence ID" value="KWX12796.1"/>
    <property type="molecule type" value="Genomic_DNA"/>
</dbReference>
<reference evidence="2 3" key="1">
    <citation type="journal article" date="2015" name="Mol. Biochem. Parasitol.">
        <title>Identification of polymorphic genes for use in assemblage B genotyping assays through comparative genomics of multiple assemblage B Giardia duodenalis isolates.</title>
        <authorList>
            <person name="Wielinga C."/>
            <person name="Thompson R.C."/>
            <person name="Monis P."/>
            <person name="Ryan U."/>
        </authorList>
    </citation>
    <scope>NUCLEOTIDE SEQUENCE [LARGE SCALE GENOMIC DNA]</scope>
    <source>
        <strain evidence="2 3">BAH15c1</strain>
    </source>
</reference>
<evidence type="ECO:0000313" key="3">
    <source>
        <dbReference type="Proteomes" id="UP000070089"/>
    </source>
</evidence>
<dbReference type="InterPro" id="IPR019399">
    <property type="entry name" value="Parkin_co-regulated_protein"/>
</dbReference>
<evidence type="ECO:0000256" key="1">
    <source>
        <dbReference type="SAM" id="MobiDB-lite"/>
    </source>
</evidence>
<dbReference type="GO" id="GO:0051879">
    <property type="term" value="F:Hsp90 protein binding"/>
    <property type="evidence" value="ECO:0007669"/>
    <property type="project" value="TreeGrafter"/>
</dbReference>
<dbReference type="Pfam" id="PF10274">
    <property type="entry name" value="ParcG"/>
    <property type="match status" value="1"/>
</dbReference>
<dbReference type="PANTHER" id="PTHR21207">
    <property type="entry name" value="PARKIN COREGULATED GENE PROTEIN PARK2 COREGULATED"/>
    <property type="match status" value="1"/>
</dbReference>
<dbReference type="SUPFAM" id="SSF48371">
    <property type="entry name" value="ARM repeat"/>
    <property type="match status" value="1"/>
</dbReference>
<feature type="region of interest" description="Disordered" evidence="1">
    <location>
        <begin position="23"/>
        <end position="45"/>
    </location>
</feature>
<protein>
    <submittedName>
        <fullName evidence="2">Pacrg/ E04F6.2 like protein</fullName>
    </submittedName>
</protein>
<gene>
    <name evidence="2" type="ORF">QR46_3217</name>
</gene>
<dbReference type="InterPro" id="IPR016024">
    <property type="entry name" value="ARM-type_fold"/>
</dbReference>
<proteinExistence type="predicted"/>